<reference evidence="1" key="1">
    <citation type="journal article" date="2021" name="Front. Microbiol.">
        <title>Comprehensive Comparative Genomics and Phenotyping of Methylobacterium Species.</title>
        <authorList>
            <person name="Alessa O."/>
            <person name="Ogura Y."/>
            <person name="Fujitani Y."/>
            <person name="Takami H."/>
            <person name="Hayashi T."/>
            <person name="Sahin N."/>
            <person name="Tani A."/>
        </authorList>
    </citation>
    <scope>NUCLEOTIDE SEQUENCE</scope>
    <source>
        <strain evidence="1">NBRC 15686</strain>
    </source>
</reference>
<comment type="caution">
    <text evidence="1">The sequence shown here is derived from an EMBL/GenBank/DDBJ whole genome shotgun (WGS) entry which is preliminary data.</text>
</comment>
<keyword evidence="2" id="KW-1185">Reference proteome</keyword>
<evidence type="ECO:0000313" key="1">
    <source>
        <dbReference type="EMBL" id="GJE63187.1"/>
    </source>
</evidence>
<sequence length="63" mass="7794">MIRPTAAQRRRLKHERYLREIRENNLAITNTRFLVESMLNFDPEKRTIATDMPFDEIRRRFCR</sequence>
<reference evidence="1" key="2">
    <citation type="submission" date="2021-08" db="EMBL/GenBank/DDBJ databases">
        <authorList>
            <person name="Tani A."/>
            <person name="Ola A."/>
            <person name="Ogura Y."/>
            <person name="Katsura K."/>
            <person name="Hayashi T."/>
        </authorList>
    </citation>
    <scope>NUCLEOTIDE SEQUENCE</scope>
    <source>
        <strain evidence="1">NBRC 15686</strain>
    </source>
</reference>
<name>A0ABQ4U9Q8_9HYPH</name>
<gene>
    <name evidence="1" type="ORF">LNAOJCKE_0381</name>
</gene>
<proteinExistence type="predicted"/>
<protein>
    <submittedName>
        <fullName evidence="1">Uncharacterized protein</fullName>
    </submittedName>
</protein>
<dbReference type="EMBL" id="BPRC01000001">
    <property type="protein sequence ID" value="GJE63187.1"/>
    <property type="molecule type" value="Genomic_DNA"/>
</dbReference>
<dbReference type="Proteomes" id="UP001055039">
    <property type="component" value="Unassembled WGS sequence"/>
</dbReference>
<evidence type="ECO:0000313" key="2">
    <source>
        <dbReference type="Proteomes" id="UP001055039"/>
    </source>
</evidence>
<accession>A0ABQ4U9Q8</accession>
<dbReference type="RefSeq" id="WP_238221969.1">
    <property type="nucleotide sequence ID" value="NZ_BAAADH010000020.1"/>
</dbReference>
<organism evidence="1 2">
    <name type="scientific">Methylorubrum aminovorans</name>
    <dbReference type="NCBI Taxonomy" id="269069"/>
    <lineage>
        <taxon>Bacteria</taxon>
        <taxon>Pseudomonadati</taxon>
        <taxon>Pseudomonadota</taxon>
        <taxon>Alphaproteobacteria</taxon>
        <taxon>Hyphomicrobiales</taxon>
        <taxon>Methylobacteriaceae</taxon>
        <taxon>Methylorubrum</taxon>
    </lineage>
</organism>